<accession>A0A381NAI6</accession>
<dbReference type="PANTHER" id="PTHR33284:SF1">
    <property type="entry name" value="RIBOSOMAL PROTEIN L25_GLN-TRNA SYNTHETASE, ANTI-CODON-BINDING DOMAIN-CONTAINING PROTEIN"/>
    <property type="match status" value="1"/>
</dbReference>
<dbReference type="GO" id="GO:0003735">
    <property type="term" value="F:structural constituent of ribosome"/>
    <property type="evidence" value="ECO:0007669"/>
    <property type="project" value="InterPro"/>
</dbReference>
<feature type="region of interest" description="Disordered" evidence="5">
    <location>
        <begin position="198"/>
        <end position="227"/>
    </location>
</feature>
<dbReference type="NCBIfam" id="NF004612">
    <property type="entry name" value="PRK05943.1"/>
    <property type="match status" value="1"/>
</dbReference>
<dbReference type="Gene3D" id="2.40.240.10">
    <property type="entry name" value="Ribosomal Protein L25, Chain P"/>
    <property type="match status" value="1"/>
</dbReference>
<dbReference type="Pfam" id="PF01386">
    <property type="entry name" value="Ribosomal_L25p"/>
    <property type="match status" value="1"/>
</dbReference>
<evidence type="ECO:0000259" key="7">
    <source>
        <dbReference type="Pfam" id="PF14693"/>
    </source>
</evidence>
<evidence type="ECO:0000313" key="8">
    <source>
        <dbReference type="EMBL" id="SUZ51449.1"/>
    </source>
</evidence>
<dbReference type="EMBL" id="UINC01000222">
    <property type="protein sequence ID" value="SUZ51449.1"/>
    <property type="molecule type" value="Genomic_DNA"/>
</dbReference>
<sequence>MTITLKAQKREGTGKGVARKLRQEGRVPAVLYGRELGTMHLSLDTHEAENLFHSISTENTIVGLKVEGVGELFQTLVREIQSHPFKSSLIHVDFLRIQAGVAVDVEVPLRLIGDPIGVKNSGGVLEQVLNELPVKCIPSKIPEFIEVDVSELDINDSLHVYDLELEEGINITVDEERTICAVAIPKVVEEAVVEEDELLEGEIPDEEALPSDTAVEESPEDSDGDRD</sequence>
<dbReference type="GO" id="GO:0006412">
    <property type="term" value="P:translation"/>
    <property type="evidence" value="ECO:0007669"/>
    <property type="project" value="InterPro"/>
</dbReference>
<evidence type="ECO:0000256" key="3">
    <source>
        <dbReference type="ARBA" id="ARBA00022980"/>
    </source>
</evidence>
<feature type="domain" description="Large ribosomal subunit protein bL25 L25" evidence="6">
    <location>
        <begin position="5"/>
        <end position="94"/>
    </location>
</feature>
<evidence type="ECO:0000256" key="4">
    <source>
        <dbReference type="ARBA" id="ARBA00023274"/>
    </source>
</evidence>
<dbReference type="NCBIfam" id="TIGR00731">
    <property type="entry name" value="bL25_bact_ctc"/>
    <property type="match status" value="1"/>
</dbReference>
<feature type="domain" description="Large ribosomal subunit protein bL25 beta" evidence="7">
    <location>
        <begin position="103"/>
        <end position="186"/>
    </location>
</feature>
<evidence type="ECO:0000256" key="1">
    <source>
        <dbReference type="ARBA" id="ARBA00022730"/>
    </source>
</evidence>
<dbReference type="GO" id="GO:0022625">
    <property type="term" value="C:cytosolic large ribosomal subunit"/>
    <property type="evidence" value="ECO:0007669"/>
    <property type="project" value="TreeGrafter"/>
</dbReference>
<reference evidence="8" key="1">
    <citation type="submission" date="2018-05" db="EMBL/GenBank/DDBJ databases">
        <authorList>
            <person name="Lanie J.A."/>
            <person name="Ng W.-L."/>
            <person name="Kazmierczak K.M."/>
            <person name="Andrzejewski T.M."/>
            <person name="Davidsen T.M."/>
            <person name="Wayne K.J."/>
            <person name="Tettelin H."/>
            <person name="Glass J.I."/>
            <person name="Rusch D."/>
            <person name="Podicherti R."/>
            <person name="Tsui H.-C.T."/>
            <person name="Winkler M.E."/>
        </authorList>
    </citation>
    <scope>NUCLEOTIDE SEQUENCE</scope>
</reference>
<dbReference type="Gene3D" id="2.170.120.20">
    <property type="entry name" value="Ribosomal protein L25, beta domain"/>
    <property type="match status" value="1"/>
</dbReference>
<dbReference type="InterPro" id="IPR011035">
    <property type="entry name" value="Ribosomal_bL25/Gln-tRNA_synth"/>
</dbReference>
<dbReference type="InterPro" id="IPR029751">
    <property type="entry name" value="Ribosomal_L25_dom"/>
</dbReference>
<dbReference type="CDD" id="cd00495">
    <property type="entry name" value="Ribosomal_L25_TL5_CTC"/>
    <property type="match status" value="1"/>
</dbReference>
<evidence type="ECO:0000259" key="6">
    <source>
        <dbReference type="Pfam" id="PF01386"/>
    </source>
</evidence>
<dbReference type="AlphaFoldDB" id="A0A381NAI6"/>
<organism evidence="8">
    <name type="scientific">marine metagenome</name>
    <dbReference type="NCBI Taxonomy" id="408172"/>
    <lineage>
        <taxon>unclassified sequences</taxon>
        <taxon>metagenomes</taxon>
        <taxon>ecological metagenomes</taxon>
    </lineage>
</organism>
<dbReference type="InterPro" id="IPR020930">
    <property type="entry name" value="Ribosomal_uL5_bac-type"/>
</dbReference>
<proteinExistence type="inferred from homology"/>
<dbReference type="SUPFAM" id="SSF50715">
    <property type="entry name" value="Ribosomal protein L25-like"/>
    <property type="match status" value="1"/>
</dbReference>
<dbReference type="GO" id="GO:0008097">
    <property type="term" value="F:5S rRNA binding"/>
    <property type="evidence" value="ECO:0007669"/>
    <property type="project" value="InterPro"/>
</dbReference>
<name>A0A381NAI6_9ZZZZ</name>
<keyword evidence="4" id="KW-0687">Ribonucleoprotein</keyword>
<keyword evidence="3" id="KW-0689">Ribosomal protein</keyword>
<evidence type="ECO:0000256" key="2">
    <source>
        <dbReference type="ARBA" id="ARBA00022884"/>
    </source>
</evidence>
<protein>
    <submittedName>
        <fullName evidence="8">Uncharacterized protein</fullName>
    </submittedName>
</protein>
<keyword evidence="2" id="KW-0694">RNA-binding</keyword>
<evidence type="ECO:0000256" key="5">
    <source>
        <dbReference type="SAM" id="MobiDB-lite"/>
    </source>
</evidence>
<dbReference type="Pfam" id="PF14693">
    <property type="entry name" value="Ribosomal_TL5_C"/>
    <property type="match status" value="1"/>
</dbReference>
<dbReference type="PANTHER" id="PTHR33284">
    <property type="entry name" value="RIBOSOMAL PROTEIN L25/GLN-TRNA SYNTHETASE, ANTI-CODON-BINDING DOMAIN-CONTAINING PROTEIN"/>
    <property type="match status" value="1"/>
</dbReference>
<dbReference type="InterPro" id="IPR020056">
    <property type="entry name" value="Rbsml_bL25/Gln-tRNA_synth_N"/>
</dbReference>
<dbReference type="InterPro" id="IPR020057">
    <property type="entry name" value="Ribosomal_bL25_b-dom"/>
</dbReference>
<dbReference type="HAMAP" id="MF_01334">
    <property type="entry name" value="Ribosomal_bL25_CTC"/>
    <property type="match status" value="1"/>
</dbReference>
<dbReference type="InterPro" id="IPR001021">
    <property type="entry name" value="Ribosomal_bL25_long"/>
</dbReference>
<gene>
    <name evidence="8" type="ORF">METZ01_LOCUS4303</name>
</gene>
<keyword evidence="1" id="KW-0699">rRNA-binding</keyword>
<dbReference type="InterPro" id="IPR037121">
    <property type="entry name" value="Ribosomal_bL25_C"/>
</dbReference>